<dbReference type="GO" id="GO:0006120">
    <property type="term" value="P:mitochondrial electron transport, NADH to ubiquinone"/>
    <property type="evidence" value="ECO:0007669"/>
    <property type="project" value="InterPro"/>
</dbReference>
<keyword evidence="6" id="KW-0813">Transport</keyword>
<dbReference type="AlphaFoldDB" id="Q14V55"/>
<evidence type="ECO:0000256" key="3">
    <source>
        <dbReference type="ARBA" id="ARBA00007012"/>
    </source>
</evidence>
<dbReference type="GeneID" id="4171596"/>
<dbReference type="CTD" id="4536"/>
<protein>
    <recommendedName>
        <fullName evidence="5 18">NADH-ubiquinone oxidoreductase chain 2</fullName>
        <ecNumber evidence="4 18">7.1.1.2</ecNumber>
    </recommendedName>
</protein>
<evidence type="ECO:0000256" key="4">
    <source>
        <dbReference type="ARBA" id="ARBA00012944"/>
    </source>
</evidence>
<keyword evidence="15 18" id="KW-0496">Mitochondrion</keyword>
<dbReference type="GO" id="GO:0005743">
    <property type="term" value="C:mitochondrial inner membrane"/>
    <property type="evidence" value="ECO:0007669"/>
    <property type="project" value="UniProtKB-SubCell"/>
</dbReference>
<dbReference type="EC" id="7.1.1.2" evidence="4 18"/>
<feature type="transmembrane region" description="Helical" evidence="18">
    <location>
        <begin position="83"/>
        <end position="101"/>
    </location>
</feature>
<accession>Q14V55</accession>
<dbReference type="PANTHER" id="PTHR46552:SF1">
    <property type="entry name" value="NADH-UBIQUINONE OXIDOREDUCTASE CHAIN 2"/>
    <property type="match status" value="1"/>
</dbReference>
<feature type="transmembrane region" description="Helical" evidence="18">
    <location>
        <begin position="56"/>
        <end position="76"/>
    </location>
</feature>
<keyword evidence="16 18" id="KW-0472">Membrane</keyword>
<dbReference type="GO" id="GO:0008137">
    <property type="term" value="F:NADH dehydrogenase (ubiquinone) activity"/>
    <property type="evidence" value="ECO:0007669"/>
    <property type="project" value="UniProtKB-EC"/>
</dbReference>
<evidence type="ECO:0000256" key="18">
    <source>
        <dbReference type="RuleBase" id="RU003403"/>
    </source>
</evidence>
<evidence type="ECO:0000256" key="14">
    <source>
        <dbReference type="ARBA" id="ARBA00023075"/>
    </source>
</evidence>
<keyword evidence="8 18" id="KW-0812">Transmembrane</keyword>
<feature type="transmembrane region" description="Helical" evidence="18">
    <location>
        <begin position="194"/>
        <end position="216"/>
    </location>
</feature>
<dbReference type="Pfam" id="PF00361">
    <property type="entry name" value="Proton_antipo_M"/>
    <property type="match status" value="1"/>
</dbReference>
<feature type="transmembrane region" description="Helical" evidence="18">
    <location>
        <begin position="148"/>
        <end position="168"/>
    </location>
</feature>
<keyword evidence="9 18" id="KW-0999">Mitochondrion inner membrane</keyword>
<evidence type="ECO:0000259" key="19">
    <source>
        <dbReference type="Pfam" id="PF00361"/>
    </source>
</evidence>
<evidence type="ECO:0000256" key="2">
    <source>
        <dbReference type="ARBA" id="ARBA00004448"/>
    </source>
</evidence>
<evidence type="ECO:0000256" key="11">
    <source>
        <dbReference type="ARBA" id="ARBA00022982"/>
    </source>
</evidence>
<keyword evidence="10 18" id="KW-1278">Translocase</keyword>
<gene>
    <name evidence="20" type="primary">ND2</name>
</gene>
<feature type="transmembrane region" description="Helical" evidence="18">
    <location>
        <begin position="311"/>
        <end position="333"/>
    </location>
</feature>
<evidence type="ECO:0000256" key="10">
    <source>
        <dbReference type="ARBA" id="ARBA00022967"/>
    </source>
</evidence>
<evidence type="ECO:0000256" key="16">
    <source>
        <dbReference type="ARBA" id="ARBA00023136"/>
    </source>
</evidence>
<feature type="transmembrane region" description="Helical" evidence="18">
    <location>
        <begin position="7"/>
        <end position="27"/>
    </location>
</feature>
<dbReference type="InterPro" id="IPR001750">
    <property type="entry name" value="ND/Mrp_TM"/>
</dbReference>
<name>Q14V55_ANOGL</name>
<dbReference type="EMBL" id="DQ768215">
    <property type="protein sequence ID" value="ABG29168.1"/>
    <property type="molecule type" value="Genomic_DNA"/>
</dbReference>
<organism evidence="20">
    <name type="scientific">Anoplophora glabripennis</name>
    <name type="common">Asian longhorn beetle</name>
    <name type="synonym">Anoplophora nobilis</name>
    <dbReference type="NCBI Taxonomy" id="217634"/>
    <lineage>
        <taxon>Eukaryota</taxon>
        <taxon>Metazoa</taxon>
        <taxon>Ecdysozoa</taxon>
        <taxon>Arthropoda</taxon>
        <taxon>Hexapoda</taxon>
        <taxon>Insecta</taxon>
        <taxon>Pterygota</taxon>
        <taxon>Neoptera</taxon>
        <taxon>Endopterygota</taxon>
        <taxon>Coleoptera</taxon>
        <taxon>Polyphaga</taxon>
        <taxon>Cucujiformia</taxon>
        <taxon>Chrysomeloidea</taxon>
        <taxon>Cerambycidae</taxon>
        <taxon>Lamiinae</taxon>
        <taxon>Lamiini</taxon>
        <taxon>Anoplophora</taxon>
    </lineage>
</organism>
<evidence type="ECO:0000256" key="6">
    <source>
        <dbReference type="ARBA" id="ARBA00022448"/>
    </source>
</evidence>
<feature type="domain" description="NADH:quinone oxidoreductase/Mrp antiporter transmembrane" evidence="19">
    <location>
        <begin position="23"/>
        <end position="284"/>
    </location>
</feature>
<keyword evidence="13 18" id="KW-0520">NAD</keyword>
<dbReference type="InterPro" id="IPR050175">
    <property type="entry name" value="Complex_I_Subunit_2"/>
</dbReference>
<dbReference type="InterPro" id="IPR003917">
    <property type="entry name" value="NADH_UbQ_OxRdtase_chain2"/>
</dbReference>
<feature type="transmembrane region" description="Helical" evidence="18">
    <location>
        <begin position="237"/>
        <end position="260"/>
    </location>
</feature>
<geneLocation type="mitochondrion" evidence="20"/>
<evidence type="ECO:0000256" key="5">
    <source>
        <dbReference type="ARBA" id="ARBA00021008"/>
    </source>
</evidence>
<comment type="function">
    <text evidence="1">Core subunit of the mitochondrial membrane respiratory chain NADH dehydrogenase (Complex I) that is believed to belong to the minimal assembly required for catalysis. Complex I functions in the transfer of electrons from NADH to the respiratory chain. The immediate electron acceptor for the enzyme is believed to be ubiquinone.</text>
</comment>
<proteinExistence type="inferred from homology"/>
<evidence type="ECO:0000313" key="20">
    <source>
        <dbReference type="EMBL" id="ABG29168.1"/>
    </source>
</evidence>
<comment type="function">
    <text evidence="18">Core subunit of the mitochondrial membrane respiratory chain NADH dehydrogenase (Complex I) which catalyzes electron transfer from NADH through the respiratory chain, using ubiquinone as an electron acceptor. Essential for the catalytic activity and assembly of complex I.</text>
</comment>
<dbReference type="RefSeq" id="YP_659512.1">
    <property type="nucleotide sequence ID" value="NC_008221.1"/>
</dbReference>
<dbReference type="PRINTS" id="PR01436">
    <property type="entry name" value="NADHDHGNASE2"/>
</dbReference>
<keyword evidence="12 18" id="KW-1133">Transmembrane helix</keyword>
<evidence type="ECO:0000256" key="17">
    <source>
        <dbReference type="ARBA" id="ARBA00049551"/>
    </source>
</evidence>
<comment type="similarity">
    <text evidence="3 18">Belongs to the complex I subunit 2 family.</text>
</comment>
<keyword evidence="7 18" id="KW-0679">Respiratory chain</keyword>
<evidence type="ECO:0000256" key="8">
    <source>
        <dbReference type="ARBA" id="ARBA00022692"/>
    </source>
</evidence>
<dbReference type="OrthoDB" id="6776329at2759"/>
<evidence type="ECO:0000256" key="13">
    <source>
        <dbReference type="ARBA" id="ARBA00023027"/>
    </source>
</evidence>
<evidence type="ECO:0000256" key="9">
    <source>
        <dbReference type="ARBA" id="ARBA00022792"/>
    </source>
</evidence>
<dbReference type="PANTHER" id="PTHR46552">
    <property type="entry name" value="NADH-UBIQUINONE OXIDOREDUCTASE CHAIN 2"/>
    <property type="match status" value="1"/>
</dbReference>
<feature type="transmembrane region" description="Helical" evidence="18">
    <location>
        <begin position="272"/>
        <end position="291"/>
    </location>
</feature>
<dbReference type="KEGG" id="agb:4171596"/>
<comment type="subcellular location">
    <subcellularLocation>
        <location evidence="2 18">Mitochondrion inner membrane</location>
        <topology evidence="2 18">Multi-pass membrane protein</topology>
    </subcellularLocation>
</comment>
<feature type="transmembrane region" description="Helical" evidence="18">
    <location>
        <begin position="121"/>
        <end position="141"/>
    </location>
</feature>
<keyword evidence="14 18" id="KW-0830">Ubiquinone</keyword>
<reference evidence="20" key="1">
    <citation type="submission" date="2006-06" db="EMBL/GenBank/DDBJ databases">
        <title>The complete mitochondrial genome of the longhorned beetle Anoplophora glabripennis.</title>
        <authorList>
            <person name="An Y."/>
            <person name="Huang X."/>
            <person name="Hu X."/>
            <person name="Wang B."/>
            <person name="Mastro V.C."/>
        </authorList>
    </citation>
    <scope>NUCLEOTIDE SEQUENCE</scope>
</reference>
<evidence type="ECO:0000256" key="7">
    <source>
        <dbReference type="ARBA" id="ARBA00022660"/>
    </source>
</evidence>
<keyword evidence="11 18" id="KW-0249">Electron transport</keyword>
<evidence type="ECO:0000256" key="15">
    <source>
        <dbReference type="ARBA" id="ARBA00023128"/>
    </source>
</evidence>
<evidence type="ECO:0000256" key="1">
    <source>
        <dbReference type="ARBA" id="ARBA00003257"/>
    </source>
</evidence>
<sequence length="336" mass="39194">MMNFYKILFFLTLMFGTLMAISSYSWLSMWMGLEINLLSIIPLWKDSKNLYPAESALKYFITQSLASSILLLAIILSLNLKEFFLETFQFLSIIMNSALLTKMGAAPFHTWFPEVMEGLNWMMSLLMLTWQKLAPMILIFYNYQMSQFLLIIILSSTILSGILGLNQISLRKILAYSSINHISWMLASLLQNQMIWVIYFSIYSIITINLIIIFKIMHIFTLTQLFNSMNFSKSMNFPFSLNFFPLGGLPPFMGFFPKWLVSNNLILTKFNFLSILLIVFTLITLYFYLRISFSSLMINFYESLIFYSKKINFKIFFVNLISLSGLLACSLIFNYF</sequence>
<comment type="catalytic activity">
    <reaction evidence="17 18">
        <text>a ubiquinone + NADH + 5 H(+)(in) = a ubiquinol + NAD(+) + 4 H(+)(out)</text>
        <dbReference type="Rhea" id="RHEA:29091"/>
        <dbReference type="Rhea" id="RHEA-COMP:9565"/>
        <dbReference type="Rhea" id="RHEA-COMP:9566"/>
        <dbReference type="ChEBI" id="CHEBI:15378"/>
        <dbReference type="ChEBI" id="CHEBI:16389"/>
        <dbReference type="ChEBI" id="CHEBI:17976"/>
        <dbReference type="ChEBI" id="CHEBI:57540"/>
        <dbReference type="ChEBI" id="CHEBI:57945"/>
        <dbReference type="EC" id="7.1.1.2"/>
    </reaction>
</comment>
<evidence type="ECO:0000256" key="12">
    <source>
        <dbReference type="ARBA" id="ARBA00022989"/>
    </source>
</evidence>